<organism evidence="1 2">
    <name type="scientific">Holotrichia oblita</name>
    <name type="common">Chafer beetle</name>
    <dbReference type="NCBI Taxonomy" id="644536"/>
    <lineage>
        <taxon>Eukaryota</taxon>
        <taxon>Metazoa</taxon>
        <taxon>Ecdysozoa</taxon>
        <taxon>Arthropoda</taxon>
        <taxon>Hexapoda</taxon>
        <taxon>Insecta</taxon>
        <taxon>Pterygota</taxon>
        <taxon>Neoptera</taxon>
        <taxon>Endopterygota</taxon>
        <taxon>Coleoptera</taxon>
        <taxon>Polyphaga</taxon>
        <taxon>Scarabaeiformia</taxon>
        <taxon>Scarabaeidae</taxon>
        <taxon>Melolonthinae</taxon>
        <taxon>Holotrichia</taxon>
    </lineage>
</organism>
<proteinExistence type="predicted"/>
<name>A0ACB9TNF7_HOLOL</name>
<dbReference type="Proteomes" id="UP001056778">
    <property type="component" value="Chromosome 2"/>
</dbReference>
<evidence type="ECO:0000313" key="1">
    <source>
        <dbReference type="EMBL" id="KAI4468326.1"/>
    </source>
</evidence>
<keyword evidence="2" id="KW-1185">Reference proteome</keyword>
<reference evidence="1" key="1">
    <citation type="submission" date="2022-04" db="EMBL/GenBank/DDBJ databases">
        <title>Chromosome-scale genome assembly of Holotrichia oblita Faldermann.</title>
        <authorList>
            <person name="Rongchong L."/>
        </authorList>
    </citation>
    <scope>NUCLEOTIDE SEQUENCE</scope>
    <source>
        <strain evidence="1">81SQS9</strain>
    </source>
</reference>
<sequence length="1273" mass="140946">MKAMTHHYIVTAHKPTAVTACVTGNFTSPTDINLIVAKNTRLEIYLVTPEGLKPVKEVTLYGKVAVMKLFRLQHEKKDSLFLITIRYNAMILECINDGDNLEIITKAHGNVSDRIGKPSENGILAVIDPKARVIGLRLYDGLFKIIPLDKDNSELKASSIRMDELQVHDVEFLHGCANPTIILIHQDLNGRHVKTHEISLRDKEFVKTPWKQDNVETEASMLIPVPYPLCGAIIIGQESILYHDGIISVAVAPPIIKWLCKCSNLPSIQFDKVGQSSVSYSVKKLRQAKRSDVDKFLLKWFALKRTQNVPISGPILQEKANQLAQLRSEAAGTSSEENFNCSRGWIDRFKTKRNIKSGKIHDEAGAVNKEVPEKSTTFQSTIVCYAKVDPGGLRYLLGDMAGHLFMLFLDVETRGDGQEVVRDLKVELLGEISTPECITYLDNGVLFIGSRLGDSQLVKLNTKPDENESYVTPLEPFTNLAPILDMCVVDLERQGQGQLVTCSGSFKEGSLRIIRNGIGIQEHASIDLPGIKGMWALNIGSIGNLDNTLVLAFVGQTRVLSLNGEEVEETDITGFSSDQQSFYCGNVAHDQIIQVTPTSARLVSIQTKNLLAEWKPPTEKNISVVTCNTEQIVVSTGSDLYYVEIHPNELILKGHTTLDVEVACLDISPLGEGVVRSDLVAVGLWTDMSARILRLPDLIESTKESLGGEIIARSVLMTQFEGHNYLLCALGDGSMFYFTLNKESGTLSDKKKVTLGTQPTVLRTFRSLSTSNVFACSDRPTVIYSSNHKLVFSNVNMREVNHMCSLNAEAYPDSLALATDSSVTIGTIDEIQKLHIRTVPLQESPRRIAYQEESKTFGVLSVRMDIQDSTGLNPSRPSASTLTQSVTASSSVASLALGKSSTTSAQGSANATPEYGQEVEVHNLLIVDQHTFEVLHAHQFMQQEYAMSLISAQLGEDPNVYYIVGTAFVNPEEAEPKQGRLLLFQWTENKLTLVSEKDIKGSCYSLAEFNGKLLACINSTVRLFEWTAEKELRLECSHFNHIIALYAKTKGDFVLVGDLMRSMTLLQYKTMEGNFEEIARDYNPNWITAIEILDDDVFLGAENSYNIIVCQKDSAATTDEERSQMQEVGQFHVGDMINVFRHGSLVMQNLGETSTPTSGCVLFGTVGGAIGLVTQIPADFYEFLFELQNRLASVIKSVGKIDHSYWRSFHTDIKTEDCEGFIDGDLIESFLDLSAEKMKEVAEGLQIVGEGGMKQECTVDDLVKMVEDLTRIH</sequence>
<dbReference type="EMBL" id="CM043016">
    <property type="protein sequence ID" value="KAI4468326.1"/>
    <property type="molecule type" value="Genomic_DNA"/>
</dbReference>
<evidence type="ECO:0000313" key="2">
    <source>
        <dbReference type="Proteomes" id="UP001056778"/>
    </source>
</evidence>
<protein>
    <submittedName>
        <fullName evidence="1">Dna repair/rna processing cpsf family</fullName>
    </submittedName>
</protein>
<comment type="caution">
    <text evidence="1">The sequence shown here is derived from an EMBL/GenBank/DDBJ whole genome shotgun (WGS) entry which is preliminary data.</text>
</comment>
<accession>A0ACB9TNF7</accession>
<gene>
    <name evidence="1" type="ORF">MML48_2g00009195</name>
</gene>